<evidence type="ECO:0000313" key="1">
    <source>
        <dbReference type="EMBL" id="KAG8056617.1"/>
    </source>
</evidence>
<reference evidence="1" key="1">
    <citation type="journal article" date="2021" name="bioRxiv">
        <title>Whole Genome Assembly and Annotation of Northern Wild Rice, Zizania palustris L., Supports a Whole Genome Duplication in the Zizania Genus.</title>
        <authorList>
            <person name="Haas M."/>
            <person name="Kono T."/>
            <person name="Macchietto M."/>
            <person name="Millas R."/>
            <person name="McGilp L."/>
            <person name="Shao M."/>
            <person name="Duquette J."/>
            <person name="Hirsch C.N."/>
            <person name="Kimball J."/>
        </authorList>
    </citation>
    <scope>NUCLEOTIDE SEQUENCE</scope>
    <source>
        <tissue evidence="1">Fresh leaf tissue</tissue>
    </source>
</reference>
<organism evidence="1 2">
    <name type="scientific">Zizania palustris</name>
    <name type="common">Northern wild rice</name>
    <dbReference type="NCBI Taxonomy" id="103762"/>
    <lineage>
        <taxon>Eukaryota</taxon>
        <taxon>Viridiplantae</taxon>
        <taxon>Streptophyta</taxon>
        <taxon>Embryophyta</taxon>
        <taxon>Tracheophyta</taxon>
        <taxon>Spermatophyta</taxon>
        <taxon>Magnoliopsida</taxon>
        <taxon>Liliopsida</taxon>
        <taxon>Poales</taxon>
        <taxon>Poaceae</taxon>
        <taxon>BOP clade</taxon>
        <taxon>Oryzoideae</taxon>
        <taxon>Oryzeae</taxon>
        <taxon>Zizaniinae</taxon>
        <taxon>Zizania</taxon>
    </lineage>
</organism>
<dbReference type="EMBL" id="JAAALK010000287">
    <property type="protein sequence ID" value="KAG8056617.1"/>
    <property type="molecule type" value="Genomic_DNA"/>
</dbReference>
<name>A0A8J5RYM1_ZIZPA</name>
<reference evidence="1" key="2">
    <citation type="submission" date="2021-02" db="EMBL/GenBank/DDBJ databases">
        <authorList>
            <person name="Kimball J.A."/>
            <person name="Haas M.W."/>
            <person name="Macchietto M."/>
            <person name="Kono T."/>
            <person name="Duquette J."/>
            <person name="Shao M."/>
        </authorList>
    </citation>
    <scope>NUCLEOTIDE SEQUENCE</scope>
    <source>
        <tissue evidence="1">Fresh leaf tissue</tissue>
    </source>
</reference>
<sequence length="70" mass="7446">MIGSASGVRRLASGDTARLWASARWPLGWGRRRGGRSALGVGAVAARRWGRADGRDFPAWNELHGGESGD</sequence>
<gene>
    <name evidence="1" type="ORF">GUJ93_ZPchr0002g26780</name>
</gene>
<dbReference type="AlphaFoldDB" id="A0A8J5RYM1"/>
<keyword evidence="2" id="KW-1185">Reference proteome</keyword>
<dbReference type="Proteomes" id="UP000729402">
    <property type="component" value="Unassembled WGS sequence"/>
</dbReference>
<proteinExistence type="predicted"/>
<accession>A0A8J5RYM1</accession>
<evidence type="ECO:0000313" key="2">
    <source>
        <dbReference type="Proteomes" id="UP000729402"/>
    </source>
</evidence>
<comment type="caution">
    <text evidence="1">The sequence shown here is derived from an EMBL/GenBank/DDBJ whole genome shotgun (WGS) entry which is preliminary data.</text>
</comment>
<protein>
    <submittedName>
        <fullName evidence="1">Uncharacterized protein</fullName>
    </submittedName>
</protein>